<feature type="compositionally biased region" description="Acidic residues" evidence="1">
    <location>
        <begin position="211"/>
        <end position="223"/>
    </location>
</feature>
<dbReference type="Proteomes" id="UP000625711">
    <property type="component" value="Unassembled WGS sequence"/>
</dbReference>
<keyword evidence="4" id="KW-1185">Reference proteome</keyword>
<feature type="chain" id="PRO_5032447955" evidence="2">
    <location>
        <begin position="18"/>
        <end position="223"/>
    </location>
</feature>
<organism evidence="3 4">
    <name type="scientific">Rhynchophorus ferrugineus</name>
    <name type="common">Red palm weevil</name>
    <name type="synonym">Curculio ferrugineus</name>
    <dbReference type="NCBI Taxonomy" id="354439"/>
    <lineage>
        <taxon>Eukaryota</taxon>
        <taxon>Metazoa</taxon>
        <taxon>Ecdysozoa</taxon>
        <taxon>Arthropoda</taxon>
        <taxon>Hexapoda</taxon>
        <taxon>Insecta</taxon>
        <taxon>Pterygota</taxon>
        <taxon>Neoptera</taxon>
        <taxon>Endopterygota</taxon>
        <taxon>Coleoptera</taxon>
        <taxon>Polyphaga</taxon>
        <taxon>Cucujiformia</taxon>
        <taxon>Curculionidae</taxon>
        <taxon>Dryophthorinae</taxon>
        <taxon>Rhynchophorus</taxon>
    </lineage>
</organism>
<evidence type="ECO:0000313" key="4">
    <source>
        <dbReference type="Proteomes" id="UP000625711"/>
    </source>
</evidence>
<comment type="caution">
    <text evidence="3">The sequence shown here is derived from an EMBL/GenBank/DDBJ whole genome shotgun (WGS) entry which is preliminary data.</text>
</comment>
<sequence>MLKLVVCAFLLAVGVSAKPAKDQLMLEDLDDTAIVESTVREARAAPSHISDLIKPGVKDAFLYVYGDAEKDDGDVHGYSKKMNDKGQDGYKHYDSFHKKDGDKYGYEKHAEYGQENKAYIEDEVEKAIQESHAQAGGGKGGKGGKGEESQKLYSVLKEFESDDKKQGKKKAESEYDFFDDSGLEFGNYGEESSEGAKAEDGSVEDNGGSVETEEAEESAESYY</sequence>
<dbReference type="OrthoDB" id="8193799at2759"/>
<accession>A0A834HWQ1</accession>
<dbReference type="EMBL" id="JAACXV010014337">
    <property type="protein sequence ID" value="KAF7268252.1"/>
    <property type="molecule type" value="Genomic_DNA"/>
</dbReference>
<feature type="region of interest" description="Disordered" evidence="1">
    <location>
        <begin position="179"/>
        <end position="223"/>
    </location>
</feature>
<evidence type="ECO:0000256" key="1">
    <source>
        <dbReference type="SAM" id="MobiDB-lite"/>
    </source>
</evidence>
<name>A0A834HWQ1_RHYFE</name>
<protein>
    <submittedName>
        <fullName evidence="3">Uncharacterized protein</fullName>
    </submittedName>
</protein>
<proteinExistence type="predicted"/>
<feature type="signal peptide" evidence="2">
    <location>
        <begin position="1"/>
        <end position="17"/>
    </location>
</feature>
<dbReference type="AlphaFoldDB" id="A0A834HWQ1"/>
<evidence type="ECO:0000313" key="3">
    <source>
        <dbReference type="EMBL" id="KAF7268252.1"/>
    </source>
</evidence>
<evidence type="ECO:0000256" key="2">
    <source>
        <dbReference type="SAM" id="SignalP"/>
    </source>
</evidence>
<keyword evidence="2" id="KW-0732">Signal</keyword>
<gene>
    <name evidence="3" type="ORF">GWI33_018614</name>
</gene>
<reference evidence="3" key="1">
    <citation type="submission" date="2020-08" db="EMBL/GenBank/DDBJ databases">
        <title>Genome sequencing and assembly of the red palm weevil Rhynchophorus ferrugineus.</title>
        <authorList>
            <person name="Dias G.B."/>
            <person name="Bergman C.M."/>
            <person name="Manee M."/>
        </authorList>
    </citation>
    <scope>NUCLEOTIDE SEQUENCE</scope>
    <source>
        <strain evidence="3">AA-2017</strain>
        <tissue evidence="3">Whole larva</tissue>
    </source>
</reference>